<evidence type="ECO:0000313" key="4">
    <source>
        <dbReference type="Proteomes" id="UP000016033"/>
    </source>
</evidence>
<reference evidence="3 4" key="1">
    <citation type="journal article" date="2013" name="Genome Announc.">
        <title>Whole-genome sequences of five oyster-associated bacteria show potential for crude oil hydrocarbon degradation.</title>
        <authorList>
            <person name="Chauhan A."/>
            <person name="Green S."/>
            <person name="Pathak A."/>
            <person name="Thomas J."/>
            <person name="Venkatramanan R."/>
        </authorList>
    </citation>
    <scope>NUCLEOTIDE SEQUENCE [LARGE SCALE GENOMIC DNA]</scope>
    <source>
        <strain evidence="3 4">MF109</strain>
    </source>
</reference>
<dbReference type="RefSeq" id="WP_021200990.1">
    <property type="nucleotide sequence ID" value="NZ_ATAO01000206.1"/>
</dbReference>
<evidence type="ECO:0000256" key="1">
    <source>
        <dbReference type="ARBA" id="ARBA00006525"/>
    </source>
</evidence>
<protein>
    <recommendedName>
        <fullName evidence="2">Smf/DprA SLOG domain-containing protein</fullName>
    </recommendedName>
</protein>
<accession>T5KJI8</accession>
<organism evidence="3 4">
    <name type="scientific">Microbacterium maritypicum MF109</name>
    <dbReference type="NCBI Taxonomy" id="1333857"/>
    <lineage>
        <taxon>Bacteria</taxon>
        <taxon>Bacillati</taxon>
        <taxon>Actinomycetota</taxon>
        <taxon>Actinomycetes</taxon>
        <taxon>Micrococcales</taxon>
        <taxon>Microbacteriaceae</taxon>
        <taxon>Microbacterium</taxon>
    </lineage>
</organism>
<dbReference type="InterPro" id="IPR003488">
    <property type="entry name" value="DprA"/>
</dbReference>
<dbReference type="AlphaFoldDB" id="T5KJI8"/>
<evidence type="ECO:0000259" key="2">
    <source>
        <dbReference type="Pfam" id="PF02481"/>
    </source>
</evidence>
<dbReference type="Proteomes" id="UP000016033">
    <property type="component" value="Unassembled WGS sequence"/>
</dbReference>
<sequence>MDAITEITPQHPHWPAGLLDLNERMPQRLWVRGTTAVLALPGVALVGSRASTQIGNFNARRIAEACSDEGYAIISGLAYGIDAAAHAAAVSRRMPTVAYFAAGVDRVYPAGHDDLAQAIVDSGGALVSAYPPASAPTRERFLERNGLIVTHARVTAVVEAGFRSGTLNAARQAREAGRPVGAVPGPEEVAQYGGCNALIRDGHASPISTGDELLALIPKGLG</sequence>
<comment type="caution">
    <text evidence="3">The sequence shown here is derived from an EMBL/GenBank/DDBJ whole genome shotgun (WGS) entry which is preliminary data.</text>
</comment>
<dbReference type="PATRIC" id="fig|1333857.3.peg.3055"/>
<dbReference type="PANTHER" id="PTHR43022">
    <property type="entry name" value="PROTEIN SMF"/>
    <property type="match status" value="1"/>
</dbReference>
<proteinExistence type="inferred from homology"/>
<gene>
    <name evidence="3" type="ORF">L687_05405</name>
</gene>
<name>T5KJI8_MICMQ</name>
<dbReference type="Pfam" id="PF02481">
    <property type="entry name" value="DNA_processg_A"/>
    <property type="match status" value="1"/>
</dbReference>
<dbReference type="SUPFAM" id="SSF102405">
    <property type="entry name" value="MCP/YpsA-like"/>
    <property type="match status" value="1"/>
</dbReference>
<feature type="domain" description="Smf/DprA SLOG" evidence="2">
    <location>
        <begin position="7"/>
        <end position="215"/>
    </location>
</feature>
<dbReference type="EMBL" id="ATAO01000206">
    <property type="protein sequence ID" value="EQM74898.1"/>
    <property type="molecule type" value="Genomic_DNA"/>
</dbReference>
<dbReference type="Gene3D" id="3.40.50.450">
    <property type="match status" value="1"/>
</dbReference>
<comment type="similarity">
    <text evidence="1">Belongs to the DprA/Smf family.</text>
</comment>
<dbReference type="InterPro" id="IPR057666">
    <property type="entry name" value="DrpA_SLOG"/>
</dbReference>
<dbReference type="GO" id="GO:0009294">
    <property type="term" value="P:DNA-mediated transformation"/>
    <property type="evidence" value="ECO:0007669"/>
    <property type="project" value="InterPro"/>
</dbReference>
<evidence type="ECO:0000313" key="3">
    <source>
        <dbReference type="EMBL" id="EQM74898.1"/>
    </source>
</evidence>
<dbReference type="PANTHER" id="PTHR43022:SF1">
    <property type="entry name" value="PROTEIN SMF"/>
    <property type="match status" value="1"/>
</dbReference>